<proteinExistence type="inferred from homology"/>
<keyword evidence="2" id="KW-0560">Oxidoreductase</keyword>
<dbReference type="OrthoDB" id="1274115at2759"/>
<dbReference type="Proteomes" id="UP000184330">
    <property type="component" value="Unassembled WGS sequence"/>
</dbReference>
<dbReference type="InterPro" id="IPR036291">
    <property type="entry name" value="NAD(P)-bd_dom_sf"/>
</dbReference>
<accession>A0A1L7WCF3</accession>
<dbReference type="InterPro" id="IPR051911">
    <property type="entry name" value="SDR_oxidoreductase"/>
</dbReference>
<dbReference type="SUPFAM" id="SSF51735">
    <property type="entry name" value="NAD(P)-binding Rossmann-fold domains"/>
    <property type="match status" value="1"/>
</dbReference>
<organism evidence="3 4">
    <name type="scientific">Phialocephala subalpina</name>
    <dbReference type="NCBI Taxonomy" id="576137"/>
    <lineage>
        <taxon>Eukaryota</taxon>
        <taxon>Fungi</taxon>
        <taxon>Dikarya</taxon>
        <taxon>Ascomycota</taxon>
        <taxon>Pezizomycotina</taxon>
        <taxon>Leotiomycetes</taxon>
        <taxon>Helotiales</taxon>
        <taxon>Mollisiaceae</taxon>
        <taxon>Phialocephala</taxon>
        <taxon>Phialocephala fortinii species complex</taxon>
    </lineage>
</organism>
<evidence type="ECO:0000256" key="1">
    <source>
        <dbReference type="ARBA" id="ARBA00006484"/>
    </source>
</evidence>
<dbReference type="EMBL" id="FJOG01000001">
    <property type="protein sequence ID" value="CZR50359.1"/>
    <property type="molecule type" value="Genomic_DNA"/>
</dbReference>
<evidence type="ECO:0000313" key="4">
    <source>
        <dbReference type="Proteomes" id="UP000184330"/>
    </source>
</evidence>
<reference evidence="3 4" key="1">
    <citation type="submission" date="2016-03" db="EMBL/GenBank/DDBJ databases">
        <authorList>
            <person name="Ploux O."/>
        </authorList>
    </citation>
    <scope>NUCLEOTIDE SEQUENCE [LARGE SCALE GENOMIC DNA]</scope>
    <source>
        <strain evidence="3 4">UAMH 11012</strain>
    </source>
</reference>
<gene>
    <name evidence="3" type="ORF">PAC_00231</name>
</gene>
<dbReference type="PANTHER" id="PTHR43976">
    <property type="entry name" value="SHORT CHAIN DEHYDROGENASE"/>
    <property type="match status" value="1"/>
</dbReference>
<protein>
    <submittedName>
        <fullName evidence="3">Related to ketoreductases</fullName>
    </submittedName>
</protein>
<dbReference type="PRINTS" id="PR00081">
    <property type="entry name" value="GDHRDH"/>
</dbReference>
<dbReference type="AlphaFoldDB" id="A0A1L7WCF3"/>
<dbReference type="Pfam" id="PF00106">
    <property type="entry name" value="adh_short"/>
    <property type="match status" value="1"/>
</dbReference>
<dbReference type="InterPro" id="IPR002347">
    <property type="entry name" value="SDR_fam"/>
</dbReference>
<evidence type="ECO:0000256" key="2">
    <source>
        <dbReference type="ARBA" id="ARBA00023002"/>
    </source>
</evidence>
<dbReference type="PANTHER" id="PTHR43976:SF16">
    <property type="entry name" value="SHORT-CHAIN DEHYDROGENASE_REDUCTASE FAMILY PROTEIN"/>
    <property type="match status" value="1"/>
</dbReference>
<keyword evidence="4" id="KW-1185">Reference proteome</keyword>
<dbReference type="GO" id="GO:0016491">
    <property type="term" value="F:oxidoreductase activity"/>
    <property type="evidence" value="ECO:0007669"/>
    <property type="project" value="UniProtKB-KW"/>
</dbReference>
<dbReference type="STRING" id="576137.A0A1L7WCF3"/>
<name>A0A1L7WCF3_9HELO</name>
<comment type="similarity">
    <text evidence="1">Belongs to the short-chain dehydrogenases/reductases (SDR) family.</text>
</comment>
<evidence type="ECO:0000313" key="3">
    <source>
        <dbReference type="EMBL" id="CZR50359.1"/>
    </source>
</evidence>
<dbReference type="Gene3D" id="3.40.50.720">
    <property type="entry name" value="NAD(P)-binding Rossmann-like Domain"/>
    <property type="match status" value="1"/>
</dbReference>
<sequence>MAGWITWAGSAHFPLDERGGVIEHPVRVQARGRKLEDLKHLEQAGAAILQLDITDGQQNINDTIAKAISIYGRVDVLVNNASYISIGTWEDLEYGDFLAQFDTNVFGTIKVTRPLLPHFRQRRAGTIVFISFLSGWIGHAGCSAYAGSKNCGRSLAGNRTLGIKTLLIEPGRFRTKLLSKNKMKAVISTIPEYAEFSKTRVATLSKEDQAQPGDPVKLVETILDLVRQEGITEGREVPFRLPLGRDVYGDMKTKCEETLKLLEEWKTTIRSTDLEE</sequence>